<dbReference type="EMBL" id="CAJVRL010000014">
    <property type="protein sequence ID" value="CAG8949651.1"/>
    <property type="molecule type" value="Genomic_DNA"/>
</dbReference>
<evidence type="ECO:0000259" key="1">
    <source>
        <dbReference type="PROSITE" id="PS50097"/>
    </source>
</evidence>
<gene>
    <name evidence="2" type="ORF">HYFRA_00007885</name>
</gene>
<dbReference type="Gene3D" id="3.30.710.10">
    <property type="entry name" value="Potassium Channel Kv1.1, Chain A"/>
    <property type="match status" value="1"/>
</dbReference>
<dbReference type="InterPro" id="IPR058210">
    <property type="entry name" value="SACS/Nov_dom"/>
</dbReference>
<dbReference type="PANTHER" id="PTHR15600">
    <property type="entry name" value="SACSIN"/>
    <property type="match status" value="1"/>
</dbReference>
<sequence>MVVERVAQNAQRQRLTVTLKNICRDYPAGGGVLREYEETHSAAPLQSPCLAKFQGPALLAYNSALFTESDFVSLSQLGESLKHDDGSTTGKFGRGFNTVYNYTDSPSILSGDQFTMLDPHQEWSEGGDRFNFVKGADDAGMKNHMAAFRAIMKDPKKRFDGTIIRIPLRTKEHAIKSGISDKETTIKDIKEVLKNFADEFGKSGLLFMKNVESISIGSTFGPSIKLFVCDEAKVRMNKIKVNEAIKKSLQNSHFSFEHSFQVSLTSDYGDGQPKHGRFQIYHSIRGDLMNNKMRQWAAKERLVPWVGIATSVDCPTDFNGSLFTVLPLPISINQPVHIHGLFSLSPDRARLLTLADTLIQEKSPAEWNEWLLRHIIPITWAKLLESLATNWTKPLEYSAGSGGSVDIFNSWPREASKGDLLLYALNDVAQFINKERLRVWPIKDGFVSETKCLMEGNKSIQLQEAIYSAIGQVVFAPRWLLPTIRAAFNCFGACEIVEKMIIPKWGESGAANWGSECKTQLAPFVLSQFQGLSAKAKATLRVIPMISVRSFAKETSRFASAAELIDPTNSDLANLFFDEEEVLPNKELFEKFPDELRACGLITKLDRDLLCSRIRYYAHCSQQIFPVLQERVRMLLSLSCPSIGTFDDASVSDVRDSTWIPIKTEGSFLLQPPRRCRWRDDKLLVDTQMPIYSQKPSLSKDWRTLLGWNEVLPSHVLVSQLRHGIEKQNTQIVNAILRYMAAKKEPSQWNQDLRSIPFVLAHGTKEFVTTENVLCPPKAPRFSCERLWPYLANVDWSFWQEHERILRHFGISEGPKADDLLGLLNRLHSKTEETQTPLNTSDLSVAVEAVKLLSREPRELLQGIKIPNTKGYLIPIEKICYLDRADIALTNPPDITHSELPSSTIQALKIESLNEWVIRGILKIEEDEDLFDQHEETTTRIRDTLSRYSIDSTFREYLANADDAHPATKISWLLDKRTHPSKKLVSKNLESYQGPALLVYNDGIFSEKNFEGFRNVGVGSKQQDATSIGQFGRGSQTMYHWTDVPMVLSKNYLVILDPRQTSLNINPHTGKRKPGVKIELSLLKQFPDQLAPFDGLWNFDKTMDTFPGTIFRFPLRQGSSELIPMSNSPALTPELVTQKLGDYFHEARKSLLFLKRIETIEFKIQDNPTSGWSVSRPPPQPDAPITQFLCSYTRQSGFKQEFSGQDEWCVATEDLDKRPTLCDSGSHIVQKNIECSVAVLISSEAKLPSLHVKPPKTPRPGFFKTLPLQIPSDVPVHVHATFDMSGDRQSVDLDAERHPEHATYNKHLLQEVIPEVYLGLMAHLAMTLRPQYDVFQFWPKKPAVSKLNCSDLIASAFWDKLDGNQNSLFRKASLTTGNRRKLPDPPFRLREAVFDFLPREQSDLLAPLLLASGVNLVREIPEYFKESLVELDVQEVSGELLRKLFKSGLASKYLEGQKNKNNTVLSAIYAIIIPDSPDQFEELDGCHILPVIDGILAEISLLDKEKKKTTYYLASEAEATLFDFASSLLVPPSYHKTFRPLVVTEKFNLADLEPCSIGHLLKLRHKPLTDVWLNGFWKYCNALFERAKKSSSVTEDDIKSLGVVFKSTCNGIEQYKQFSDLGILPAIVDPDDMEQRKLCSKIPGLHIFDSSLMHHQLKESEASLLSSASFLRFIQALRKLSIQKHQPCVGQFLRQYLNDNDFKLLGEIVIRHVDSGVFDAVKSDLRTIPLWPRWGTMTAVASCDALIAEDPRFLVPWMKHSSQILDPSFSSAHRVYLKLLGVETFSKFKLLQNCILPFPSNMSASNWQEYQTFIHNMRGFCFDHDLRSALLGWSIAPDQKRNWHQPKDLYDHNDTIFQAAFRHQPDERFIHTDVRMQDFPQFWLVLGLRHRKQGIFDPKDYQECISSIDRRLQTSTIDRPLLEDVQVVLRPLTDDSQEALHLFHDNPHTWAYVLTCKVFPSRNNFGLEPEYRKGGMQQLAQKTPLLSMSNVVSYKYASICWSQTAFPREGYEPTERNLSLASSQSKGKPSLDLVWRHLKHLSGLGASLRPDLTREFLKDLHATYTYLQDHLDYQSPLPTSVNTKVEPLWLNIASSPLDFATVETVSGSWVKITDLVLSSSCDAGSIQAIKPSLTHYERLLKAMGCRFVIHPVVNIPALELDHDIGEALRGMRKSGDGLDITFQSEGKEIRAHRLVLGAISNKWKRQSYGHFPLEGIIQFSEDDPETFISYHTLSVMIDYAYGEKIDWTSMEVTEAEKHDMDAKAEKLNLLLDICHGAEFWLFPNLKVIAETKILTSGREFITIENGFVVLERAKEANAKALIKLCNDFIEQNRETMERAKEQVQE</sequence>
<accession>A0A9N9KME6</accession>
<dbReference type="Pfam" id="PF00651">
    <property type="entry name" value="BTB"/>
    <property type="match status" value="1"/>
</dbReference>
<proteinExistence type="predicted"/>
<dbReference type="GO" id="GO:0030544">
    <property type="term" value="F:Hsp70 protein binding"/>
    <property type="evidence" value="ECO:0007669"/>
    <property type="project" value="TreeGrafter"/>
</dbReference>
<feature type="domain" description="BTB" evidence="1">
    <location>
        <begin position="2178"/>
        <end position="2249"/>
    </location>
</feature>
<dbReference type="CDD" id="cd18186">
    <property type="entry name" value="BTB_POZ_ZBTB_KLHL-like"/>
    <property type="match status" value="1"/>
</dbReference>
<organism evidence="2 3">
    <name type="scientific">Hymenoscyphus fraxineus</name>
    <dbReference type="NCBI Taxonomy" id="746836"/>
    <lineage>
        <taxon>Eukaryota</taxon>
        <taxon>Fungi</taxon>
        <taxon>Dikarya</taxon>
        <taxon>Ascomycota</taxon>
        <taxon>Pezizomycotina</taxon>
        <taxon>Leotiomycetes</taxon>
        <taxon>Helotiales</taxon>
        <taxon>Helotiaceae</taxon>
        <taxon>Hymenoscyphus</taxon>
    </lineage>
</organism>
<protein>
    <recommendedName>
        <fullName evidence="1">BTB domain-containing protein</fullName>
    </recommendedName>
</protein>
<dbReference type="Proteomes" id="UP000696280">
    <property type="component" value="Unassembled WGS sequence"/>
</dbReference>
<dbReference type="InterPro" id="IPR052972">
    <property type="entry name" value="Sacsin_chaperone_reg"/>
</dbReference>
<dbReference type="SUPFAM" id="SSF54695">
    <property type="entry name" value="POZ domain"/>
    <property type="match status" value="1"/>
</dbReference>
<keyword evidence="3" id="KW-1185">Reference proteome</keyword>
<dbReference type="PROSITE" id="PS50097">
    <property type="entry name" value="BTB"/>
    <property type="match status" value="1"/>
</dbReference>
<dbReference type="InterPro" id="IPR011333">
    <property type="entry name" value="SKP1/BTB/POZ_sf"/>
</dbReference>
<reference evidence="2" key="1">
    <citation type="submission" date="2021-07" db="EMBL/GenBank/DDBJ databases">
        <authorList>
            <person name="Durling M."/>
        </authorList>
    </citation>
    <scope>NUCLEOTIDE SEQUENCE</scope>
</reference>
<evidence type="ECO:0000313" key="3">
    <source>
        <dbReference type="Proteomes" id="UP000696280"/>
    </source>
</evidence>
<dbReference type="Pfam" id="PF25794">
    <property type="entry name" value="SACS"/>
    <property type="match status" value="2"/>
</dbReference>
<evidence type="ECO:0000313" key="2">
    <source>
        <dbReference type="EMBL" id="CAG8949651.1"/>
    </source>
</evidence>
<dbReference type="PANTHER" id="PTHR15600:SF42">
    <property type="entry name" value="SACSIN"/>
    <property type="match status" value="1"/>
</dbReference>
<comment type="caution">
    <text evidence="2">The sequence shown here is derived from an EMBL/GenBank/DDBJ whole genome shotgun (WGS) entry which is preliminary data.</text>
</comment>
<name>A0A9N9KME6_9HELO</name>
<dbReference type="InterPro" id="IPR000210">
    <property type="entry name" value="BTB/POZ_dom"/>
</dbReference>
<dbReference type="SUPFAM" id="SSF55874">
    <property type="entry name" value="ATPase domain of HSP90 chaperone/DNA topoisomerase II/histidine kinase"/>
    <property type="match status" value="1"/>
</dbReference>
<dbReference type="OrthoDB" id="1262810at2759"/>
<dbReference type="InterPro" id="IPR036890">
    <property type="entry name" value="HATPase_C_sf"/>
</dbReference>